<name>A0A4R4SQJ8_9ACTN</name>
<gene>
    <name evidence="1" type="ORF">E1283_31515</name>
</gene>
<dbReference type="AlphaFoldDB" id="A0A4R4SQJ8"/>
<accession>A0A4R4SQJ8</accession>
<sequence>MVLRFHQLARSFPEIPHDPMRDFLVTARCDAACVEVTVRTWRGDGLDGFLAELAEDFRGWNGARNWRSLERDLTLSAVHAGSRVRLTWGLHAPFPDDDWHFEATTEHAPGEDMRRLAGEMRAFLDADPA</sequence>
<evidence type="ECO:0000313" key="2">
    <source>
        <dbReference type="Proteomes" id="UP000295345"/>
    </source>
</evidence>
<protein>
    <submittedName>
        <fullName evidence="1">Uncharacterized protein</fullName>
    </submittedName>
</protein>
<keyword evidence="2" id="KW-1185">Reference proteome</keyword>
<dbReference type="Pfam" id="PF19739">
    <property type="entry name" value="DUF6228"/>
    <property type="match status" value="1"/>
</dbReference>
<dbReference type="InterPro" id="IPR046196">
    <property type="entry name" value="DUF6228"/>
</dbReference>
<proteinExistence type="predicted"/>
<dbReference type="Proteomes" id="UP000295345">
    <property type="component" value="Unassembled WGS sequence"/>
</dbReference>
<dbReference type="OrthoDB" id="4548929at2"/>
<dbReference type="EMBL" id="SMKI01000518">
    <property type="protein sequence ID" value="TDC64459.1"/>
    <property type="molecule type" value="Genomic_DNA"/>
</dbReference>
<comment type="caution">
    <text evidence="1">The sequence shown here is derived from an EMBL/GenBank/DDBJ whole genome shotgun (WGS) entry which is preliminary data.</text>
</comment>
<organism evidence="1 2">
    <name type="scientific">Streptomyces hainanensis</name>
    <dbReference type="NCBI Taxonomy" id="402648"/>
    <lineage>
        <taxon>Bacteria</taxon>
        <taxon>Bacillati</taxon>
        <taxon>Actinomycetota</taxon>
        <taxon>Actinomycetes</taxon>
        <taxon>Kitasatosporales</taxon>
        <taxon>Streptomycetaceae</taxon>
        <taxon>Streptomyces</taxon>
    </lineage>
</organism>
<evidence type="ECO:0000313" key="1">
    <source>
        <dbReference type="EMBL" id="TDC64459.1"/>
    </source>
</evidence>
<reference evidence="1 2" key="1">
    <citation type="submission" date="2019-03" db="EMBL/GenBank/DDBJ databases">
        <title>Draft genome sequences of novel Actinobacteria.</title>
        <authorList>
            <person name="Sahin N."/>
            <person name="Ay H."/>
            <person name="Saygin H."/>
        </authorList>
    </citation>
    <scope>NUCLEOTIDE SEQUENCE [LARGE SCALE GENOMIC DNA]</scope>
    <source>
        <strain evidence="1 2">DSM 41900</strain>
    </source>
</reference>